<name>A0ABV0SRS8_9TELE</name>
<evidence type="ECO:0000313" key="2">
    <source>
        <dbReference type="Proteomes" id="UP001482620"/>
    </source>
</evidence>
<accession>A0ABV0SRS8</accession>
<gene>
    <name evidence="1" type="ORF">ILYODFUR_035449</name>
</gene>
<feature type="non-terminal residue" evidence="1">
    <location>
        <position position="1"/>
    </location>
</feature>
<dbReference type="EMBL" id="JAHRIQ010006756">
    <property type="protein sequence ID" value="MEQ2223308.1"/>
    <property type="molecule type" value="Genomic_DNA"/>
</dbReference>
<comment type="caution">
    <text evidence="1">The sequence shown here is derived from an EMBL/GenBank/DDBJ whole genome shotgun (WGS) entry which is preliminary data.</text>
</comment>
<sequence length="92" mass="10625">VCWVTGATYSTDYFEEYLSRRLPALPRQSVSPSVIETLNFAFTLLSTDYMSGSFLDNQEYLRFEDFVSHLLSLFGFASSWQFPATFVSWIKP</sequence>
<protein>
    <submittedName>
        <fullName evidence="1">Uncharacterized protein</fullName>
    </submittedName>
</protein>
<keyword evidence="2" id="KW-1185">Reference proteome</keyword>
<proteinExistence type="predicted"/>
<evidence type="ECO:0000313" key="1">
    <source>
        <dbReference type="EMBL" id="MEQ2223308.1"/>
    </source>
</evidence>
<organism evidence="1 2">
    <name type="scientific">Ilyodon furcidens</name>
    <name type="common">goldbreast splitfin</name>
    <dbReference type="NCBI Taxonomy" id="33524"/>
    <lineage>
        <taxon>Eukaryota</taxon>
        <taxon>Metazoa</taxon>
        <taxon>Chordata</taxon>
        <taxon>Craniata</taxon>
        <taxon>Vertebrata</taxon>
        <taxon>Euteleostomi</taxon>
        <taxon>Actinopterygii</taxon>
        <taxon>Neopterygii</taxon>
        <taxon>Teleostei</taxon>
        <taxon>Neoteleostei</taxon>
        <taxon>Acanthomorphata</taxon>
        <taxon>Ovalentaria</taxon>
        <taxon>Atherinomorphae</taxon>
        <taxon>Cyprinodontiformes</taxon>
        <taxon>Goodeidae</taxon>
        <taxon>Ilyodon</taxon>
    </lineage>
</organism>
<dbReference type="Proteomes" id="UP001482620">
    <property type="component" value="Unassembled WGS sequence"/>
</dbReference>
<reference evidence="1 2" key="1">
    <citation type="submission" date="2021-06" db="EMBL/GenBank/DDBJ databases">
        <authorList>
            <person name="Palmer J.M."/>
        </authorList>
    </citation>
    <scope>NUCLEOTIDE SEQUENCE [LARGE SCALE GENOMIC DNA]</scope>
    <source>
        <strain evidence="2">if_2019</strain>
        <tissue evidence="1">Muscle</tissue>
    </source>
</reference>